<dbReference type="GO" id="GO:0016787">
    <property type="term" value="F:hydrolase activity"/>
    <property type="evidence" value="ECO:0007669"/>
    <property type="project" value="UniProtKB-KW"/>
</dbReference>
<dbReference type="CDD" id="cd09993">
    <property type="entry name" value="HDAC_classIV"/>
    <property type="match status" value="1"/>
</dbReference>
<evidence type="ECO:0000256" key="2">
    <source>
        <dbReference type="ARBA" id="ARBA00022801"/>
    </source>
</evidence>
<dbReference type="Proteomes" id="UP000298133">
    <property type="component" value="Unassembled WGS sequence"/>
</dbReference>
<dbReference type="InterPro" id="IPR037138">
    <property type="entry name" value="His_deacetylse_dom_sf"/>
</dbReference>
<evidence type="ECO:0000256" key="1">
    <source>
        <dbReference type="ARBA" id="ARBA00005947"/>
    </source>
</evidence>
<dbReference type="OrthoDB" id="9808367at2"/>
<dbReference type="InterPro" id="IPR000286">
    <property type="entry name" value="HDACs"/>
</dbReference>
<dbReference type="PRINTS" id="PR01270">
    <property type="entry name" value="HDASUPER"/>
</dbReference>
<dbReference type="Pfam" id="PF00850">
    <property type="entry name" value="Hist_deacetyl"/>
    <property type="match status" value="1"/>
</dbReference>
<dbReference type="PANTHER" id="PTHR10625">
    <property type="entry name" value="HISTONE DEACETYLASE HDAC1-RELATED"/>
    <property type="match status" value="1"/>
</dbReference>
<dbReference type="PANTHER" id="PTHR10625:SF19">
    <property type="entry name" value="HISTONE DEACETYLASE 12"/>
    <property type="match status" value="1"/>
</dbReference>
<dbReference type="Gene3D" id="3.40.800.20">
    <property type="entry name" value="Histone deacetylase domain"/>
    <property type="match status" value="1"/>
</dbReference>
<sequence>MEKFQLLADYLRASGLLRDDNLFRPSRAKQRWLERVHCADYIQRFIDNRWSEREIKRCNLPWSPGLVERSLISPAGTVLAAQLALHTGIACHLAGGTHHAHYDYASGFCVFNDLAITAKLLLEENGLERVLIFDCDVHQGDGTAVLLAGEPRAITCSIHAGNNFPFTKSLSDVDVALDDGIGDDDYLAAVERTLLQLLDQYQPQLVLYDAGVDIYAGDPLGRLQVSEAGIRRRDRWVLQALVERNIPVATVIGGGYDDDRQALARRHAIVVEEAARIVAAR</sequence>
<keyword evidence="5" id="KW-1185">Reference proteome</keyword>
<name>A0A4Y8UJT2_9GAMM</name>
<evidence type="ECO:0000313" key="5">
    <source>
        <dbReference type="Proteomes" id="UP000298133"/>
    </source>
</evidence>
<reference evidence="4 5" key="1">
    <citation type="submission" date="2019-03" db="EMBL/GenBank/DDBJ databases">
        <title>Draft genome of Gammaproteobacteria bacterium LSUCC0057, a member of the SAR92 clade.</title>
        <authorList>
            <person name="Lanclos V.C."/>
            <person name="Doiron C."/>
            <person name="Henson M.W."/>
            <person name="Thrash J.C."/>
        </authorList>
    </citation>
    <scope>NUCLEOTIDE SEQUENCE [LARGE SCALE GENOMIC DNA]</scope>
    <source>
        <strain evidence="4 5">LSUCC0057</strain>
    </source>
</reference>
<feature type="domain" description="Histone deacetylase" evidence="3">
    <location>
        <begin position="2"/>
        <end position="264"/>
    </location>
</feature>
<accession>A0A4Y8UJT2</accession>
<comment type="similarity">
    <text evidence="1">Belongs to the histone deacetylase family.</text>
</comment>
<proteinExistence type="inferred from homology"/>
<gene>
    <name evidence="4" type="ORF">E3W66_07805</name>
</gene>
<dbReference type="InterPro" id="IPR023696">
    <property type="entry name" value="Ureohydrolase_dom_sf"/>
</dbReference>
<comment type="caution">
    <text evidence="4">The sequence shown here is derived from an EMBL/GenBank/DDBJ whole genome shotgun (WGS) entry which is preliminary data.</text>
</comment>
<dbReference type="AlphaFoldDB" id="A0A4Y8UJT2"/>
<dbReference type="InterPro" id="IPR044150">
    <property type="entry name" value="HDAC_classIV"/>
</dbReference>
<dbReference type="EMBL" id="SPIA01000003">
    <property type="protein sequence ID" value="TFH67593.1"/>
    <property type="molecule type" value="Genomic_DNA"/>
</dbReference>
<dbReference type="GO" id="GO:0004407">
    <property type="term" value="F:histone deacetylase activity"/>
    <property type="evidence" value="ECO:0007669"/>
    <property type="project" value="InterPro"/>
</dbReference>
<protein>
    <submittedName>
        <fullName evidence="4">Histone deacetylase</fullName>
    </submittedName>
</protein>
<dbReference type="GO" id="GO:0040029">
    <property type="term" value="P:epigenetic regulation of gene expression"/>
    <property type="evidence" value="ECO:0007669"/>
    <property type="project" value="TreeGrafter"/>
</dbReference>
<dbReference type="InterPro" id="IPR023801">
    <property type="entry name" value="His_deacetylse_dom"/>
</dbReference>
<keyword evidence="2" id="KW-0378">Hydrolase</keyword>
<organism evidence="4 5">
    <name type="scientific">Gammaproteobacteria bacterium LSUCC0057</name>
    <dbReference type="NCBI Taxonomy" id="2559237"/>
    <lineage>
        <taxon>Bacteria</taxon>
        <taxon>Pseudomonadati</taxon>
        <taxon>Pseudomonadota</taxon>
        <taxon>Gammaproteobacteria</taxon>
        <taxon>Cellvibrionales</taxon>
        <taxon>Porticoccaceae</taxon>
        <taxon>SAR92 clade</taxon>
    </lineage>
</organism>
<evidence type="ECO:0000313" key="4">
    <source>
        <dbReference type="EMBL" id="TFH67593.1"/>
    </source>
</evidence>
<dbReference type="SUPFAM" id="SSF52768">
    <property type="entry name" value="Arginase/deacetylase"/>
    <property type="match status" value="1"/>
</dbReference>
<evidence type="ECO:0000259" key="3">
    <source>
        <dbReference type="Pfam" id="PF00850"/>
    </source>
</evidence>